<keyword evidence="2" id="KW-0812">Transmembrane</keyword>
<reference evidence="4 5" key="1">
    <citation type="submission" date="2021-03" db="EMBL/GenBank/DDBJ databases">
        <title>Genomic Encyclopedia of Type Strains, Phase IV (KMG-IV): sequencing the most valuable type-strain genomes for metagenomic binning, comparative biology and taxonomic classification.</title>
        <authorList>
            <person name="Goeker M."/>
        </authorList>
    </citation>
    <scope>NUCLEOTIDE SEQUENCE [LARGE SCALE GENOMIC DNA]</scope>
    <source>
        <strain evidence="4 5">DSM 25609</strain>
    </source>
</reference>
<keyword evidence="5" id="KW-1185">Reference proteome</keyword>
<keyword evidence="2" id="KW-0472">Membrane</keyword>
<dbReference type="PIRSF" id="PIRSF026631">
    <property type="entry name" value="UCP026631"/>
    <property type="match status" value="1"/>
</dbReference>
<feature type="transmembrane region" description="Helical" evidence="2">
    <location>
        <begin position="353"/>
        <end position="372"/>
    </location>
</feature>
<evidence type="ECO:0000256" key="2">
    <source>
        <dbReference type="SAM" id="Phobius"/>
    </source>
</evidence>
<dbReference type="Proteomes" id="UP001519345">
    <property type="component" value="Unassembled WGS sequence"/>
</dbReference>
<accession>A0ABS4IKF1</accession>
<organism evidence="4 5">
    <name type="scientific">Virgibacillus natechei</name>
    <dbReference type="NCBI Taxonomy" id="1216297"/>
    <lineage>
        <taxon>Bacteria</taxon>
        <taxon>Bacillati</taxon>
        <taxon>Bacillota</taxon>
        <taxon>Bacilli</taxon>
        <taxon>Bacillales</taxon>
        <taxon>Bacillaceae</taxon>
        <taxon>Virgibacillus</taxon>
    </lineage>
</organism>
<dbReference type="PANTHER" id="PTHR34473">
    <property type="entry name" value="UPF0699 TRANSMEMBRANE PROTEIN YDBS"/>
    <property type="match status" value="1"/>
</dbReference>
<evidence type="ECO:0000313" key="4">
    <source>
        <dbReference type="EMBL" id="MBP1971452.1"/>
    </source>
</evidence>
<feature type="transmembrane region" description="Helical" evidence="2">
    <location>
        <begin position="12"/>
        <end position="37"/>
    </location>
</feature>
<dbReference type="PANTHER" id="PTHR34473:SF2">
    <property type="entry name" value="UPF0699 TRANSMEMBRANE PROTEIN YDBT"/>
    <property type="match status" value="1"/>
</dbReference>
<comment type="caution">
    <text evidence="4">The sequence shown here is derived from an EMBL/GenBank/DDBJ whole genome shotgun (WGS) entry which is preliminary data.</text>
</comment>
<feature type="transmembrane region" description="Helical" evidence="2">
    <location>
        <begin position="214"/>
        <end position="237"/>
    </location>
</feature>
<evidence type="ECO:0000256" key="1">
    <source>
        <dbReference type="SAM" id="Coils"/>
    </source>
</evidence>
<evidence type="ECO:0000313" key="5">
    <source>
        <dbReference type="Proteomes" id="UP001519345"/>
    </source>
</evidence>
<dbReference type="Pfam" id="PF03703">
    <property type="entry name" value="bPH_2"/>
    <property type="match status" value="3"/>
</dbReference>
<feature type="transmembrane region" description="Helical" evidence="2">
    <location>
        <begin position="43"/>
        <end position="62"/>
    </location>
</feature>
<keyword evidence="2" id="KW-1133">Transmembrane helix</keyword>
<proteinExistence type="predicted"/>
<feature type="domain" description="YdbS-like PH" evidence="3">
    <location>
        <begin position="64"/>
        <end position="143"/>
    </location>
</feature>
<feature type="coiled-coil region" evidence="1">
    <location>
        <begin position="134"/>
        <end position="161"/>
    </location>
</feature>
<sequence>MKMMSKQQRLHPAAILFNFFKVIRESLFIIILGFITFRDNNSTYFILGISILIILLAAYSVASWYRYTYRVEEEELRVEYGIVIRKKRYISINRIQSIDLTAGVIHRIFKLVKVQIETAGSGTGAEAALKAVKLSEGERLRSELKNRNKQKEVEVEEEESETPAYPFYKISFKRLFLAGSTSSSIGIMLAFLLIGVSELEQFIPDRFYNNAMTWVIGLSIIIIAGLALLVLFILWVLGIAGTMIKYGNFTITKNNEELFITRGLLEKKQLTIPLNRIQAVGIQESIIRQPLGYVTVFAEIAGGSLDKGEDFSTVLFPIMRAEEVEGFLQELLPSYAKQPDEFTRLPKRARKFYLFRTVIPMVLIGAVIAYFFPQFSWIPIILLIGSLYLGLLRYWAGGYYLEDNHLIIRYRGFSKMTMVIYHNRIQSFETTQHKIQKFQKLATMKLSIIGKLGAGRHYTIKDLDEVDADKLMNWYSYQD</sequence>
<keyword evidence="1" id="KW-0175">Coiled coil</keyword>
<name>A0ABS4IKF1_9BACI</name>
<gene>
    <name evidence="4" type="ORF">J2Z83_003591</name>
</gene>
<protein>
    <submittedName>
        <fullName evidence="4">Membrane protein</fullName>
    </submittedName>
</protein>
<feature type="domain" description="YdbS-like PH" evidence="3">
    <location>
        <begin position="396"/>
        <end position="475"/>
    </location>
</feature>
<feature type="domain" description="YdbS-like PH" evidence="3">
    <location>
        <begin position="248"/>
        <end position="327"/>
    </location>
</feature>
<dbReference type="InterPro" id="IPR005182">
    <property type="entry name" value="YdbS-like_PH"/>
</dbReference>
<dbReference type="InterPro" id="IPR014529">
    <property type="entry name" value="UCP026631"/>
</dbReference>
<feature type="transmembrane region" description="Helical" evidence="2">
    <location>
        <begin position="378"/>
        <end position="401"/>
    </location>
</feature>
<feature type="transmembrane region" description="Helical" evidence="2">
    <location>
        <begin position="175"/>
        <end position="194"/>
    </location>
</feature>
<evidence type="ECO:0000259" key="3">
    <source>
        <dbReference type="Pfam" id="PF03703"/>
    </source>
</evidence>
<dbReference type="EMBL" id="JAGGKX010000026">
    <property type="protein sequence ID" value="MBP1971452.1"/>
    <property type="molecule type" value="Genomic_DNA"/>
</dbReference>